<feature type="domain" description="DUF11" evidence="1">
    <location>
        <begin position="2605"/>
        <end position="2691"/>
    </location>
</feature>
<dbReference type="PANTHER" id="PTHR34819">
    <property type="entry name" value="LARGE CYSTEINE-RICH PERIPLASMIC PROTEIN OMCB"/>
    <property type="match status" value="1"/>
</dbReference>
<reference evidence="3 4" key="1">
    <citation type="submission" date="2022-04" db="EMBL/GenBank/DDBJ databases">
        <title>Genome sequence of C. roseum typestrain.</title>
        <authorList>
            <person name="Poehlein A."/>
            <person name="Schoch T."/>
            <person name="Duerre P."/>
            <person name="Daniel R."/>
        </authorList>
    </citation>
    <scope>NUCLEOTIDE SEQUENCE [LARGE SCALE GENOMIC DNA]</scope>
    <source>
        <strain evidence="3 4">DSM 7320</strain>
    </source>
</reference>
<dbReference type="EMBL" id="CP096983">
    <property type="protein sequence ID" value="URZ10121.1"/>
    <property type="molecule type" value="Genomic_DNA"/>
</dbReference>
<organism evidence="3 4">
    <name type="scientific">Clostridium felsineum</name>
    <dbReference type="NCBI Taxonomy" id="36839"/>
    <lineage>
        <taxon>Bacteria</taxon>
        <taxon>Bacillati</taxon>
        <taxon>Bacillota</taxon>
        <taxon>Clostridia</taxon>
        <taxon>Eubacteriales</taxon>
        <taxon>Clostridiaceae</taxon>
        <taxon>Clostridium</taxon>
    </lineage>
</organism>
<dbReference type="STRING" id="84029.CROST_17140"/>
<dbReference type="InterPro" id="IPR001434">
    <property type="entry name" value="OmcB-like_DUF11"/>
</dbReference>
<feature type="domain" description="DUF11" evidence="1">
    <location>
        <begin position="628"/>
        <end position="726"/>
    </location>
</feature>
<feature type="domain" description="DUF11" evidence="1">
    <location>
        <begin position="1813"/>
        <end position="1926"/>
    </location>
</feature>
<feature type="domain" description="DUF11" evidence="1">
    <location>
        <begin position="2077"/>
        <end position="2188"/>
    </location>
</feature>
<keyword evidence="4" id="KW-1185">Reference proteome</keyword>
<dbReference type="Proteomes" id="UP000190951">
    <property type="component" value="Chromosome"/>
</dbReference>
<dbReference type="InterPro" id="IPR055354">
    <property type="entry name" value="DUF7507"/>
</dbReference>
<proteinExistence type="predicted"/>
<feature type="domain" description="DUF11" evidence="1">
    <location>
        <begin position="1552"/>
        <end position="1652"/>
    </location>
</feature>
<evidence type="ECO:0000313" key="4">
    <source>
        <dbReference type="Proteomes" id="UP000190951"/>
    </source>
</evidence>
<evidence type="ECO:0000259" key="1">
    <source>
        <dbReference type="Pfam" id="PF01345"/>
    </source>
</evidence>
<feature type="domain" description="DUF7507" evidence="2">
    <location>
        <begin position="1416"/>
        <end position="1463"/>
    </location>
</feature>
<dbReference type="Pfam" id="PF01345">
    <property type="entry name" value="DUF11"/>
    <property type="match status" value="12"/>
</dbReference>
<dbReference type="Gene3D" id="2.60.40.740">
    <property type="match status" value="8"/>
</dbReference>
<feature type="domain" description="DUF11" evidence="1">
    <location>
        <begin position="2476"/>
        <end position="2582"/>
    </location>
</feature>
<evidence type="ECO:0008006" key="5">
    <source>
        <dbReference type="Google" id="ProtNLM"/>
    </source>
</evidence>
<dbReference type="PANTHER" id="PTHR34819:SF3">
    <property type="entry name" value="CELL SURFACE PROTEIN"/>
    <property type="match status" value="1"/>
</dbReference>
<name>A0A1S8L8K5_9CLOT</name>
<dbReference type="RefSeq" id="WP_077835030.1">
    <property type="nucleotide sequence ID" value="NZ_CP096983.1"/>
</dbReference>
<dbReference type="InterPro" id="IPR051172">
    <property type="entry name" value="Chlamydia_OmcB"/>
</dbReference>
<feature type="domain" description="DUF11" evidence="1">
    <location>
        <begin position="493"/>
        <end position="581"/>
    </location>
</feature>
<feature type="domain" description="DUF11" evidence="1">
    <location>
        <begin position="1945"/>
        <end position="2054"/>
    </location>
</feature>
<evidence type="ECO:0000259" key="2">
    <source>
        <dbReference type="Pfam" id="PF24346"/>
    </source>
</evidence>
<dbReference type="InterPro" id="IPR047589">
    <property type="entry name" value="DUF11_rpt"/>
</dbReference>
<protein>
    <recommendedName>
        <fullName evidence="5">DUF11 domain-containing protein</fullName>
    </recommendedName>
</protein>
<dbReference type="NCBIfam" id="TIGR01451">
    <property type="entry name" value="B_ant_repeat"/>
    <property type="match status" value="18"/>
</dbReference>
<feature type="domain" description="DUF11" evidence="1">
    <location>
        <begin position="1155"/>
        <end position="1256"/>
    </location>
</feature>
<accession>A0A1S8L8K5</accession>
<dbReference type="KEGG" id="crw:CROST_008290"/>
<gene>
    <name evidence="3" type="ORF">CROST_008290</name>
</gene>
<feature type="domain" description="DUF11" evidence="1">
    <location>
        <begin position="1681"/>
        <end position="1796"/>
    </location>
</feature>
<dbReference type="Pfam" id="PF24346">
    <property type="entry name" value="DUF7507"/>
    <property type="match status" value="1"/>
</dbReference>
<feature type="domain" description="DUF11" evidence="1">
    <location>
        <begin position="1021"/>
        <end position="1131"/>
    </location>
</feature>
<feature type="domain" description="DUF11" evidence="1">
    <location>
        <begin position="1288"/>
        <end position="1394"/>
    </location>
</feature>
<evidence type="ECO:0000313" key="3">
    <source>
        <dbReference type="EMBL" id="URZ10121.1"/>
    </source>
</evidence>
<sequence>MALIGRFSTIDKAIITTTGNSLVICGDTTDPTINTSYMLTPDGGVTRDYSLSGSSAKINILSGSNILYAELTWFSTVKSSANGAIDVRSIQDNPITLVTPTGSVYVNPDFSNSYTNPTSDTDRLRSADITSIVKTSLGGTYTVKNVPTSIPPTGLSEVKAGWTLTVIYRHDSFKPKRIVYALGIEAATQSLPIQASFTGFTTEANEETLKGDLIVVTANGNPLDGNDTLKIGPSFAKLTTIGNPIGTPNPNPGTAPNNPWNSFSSGQINIADTLNSNKGLIDISGTKGTSNHDAFVPTQVLGARNKWDITCVDISNTLVANQTQLAGQYTIINSNSALELISIASQIDSSAPNIVATLNAYDTDGDNEYTLNVNERAVYIVKIANSGETTAQNVTLSTNLDSSLQFVPNSITINGVTQTGANITTGINIGNIEPSGVTNVAFTIKAVSLTQNGSTANTTVNYNYAFTSGASSPTYINYANTNSLSLIIQDGSLNVVKSVSSPTAKLGDTLVYTNTITNTGSEKSFNILFQDKINKYCSFIPNSVKIDGVSYSDYNPNTGFSISDLASKAQTIITFSVKVNSLSPNTVIDNGSLVSFSYIFNQYAVPVTKTVLSNSTSIQTQFYNVVAKRTADNYYPNVGDTVTYTLSLVNIGNISATNFQVIEPPVNGTSFVDGSVYVNKVRKLGANPFTGFSIDDISAQDTTTVTYQVIINEIQPNQIIENIAKIPFNYQISSSTPVISSEKDSNKVTTRTNFVTMAISETVDKPYATLNDILYYSVNITNTGNIDAINTTFLSSIQSENTFIPNTVAINGLIQTGFNPNLGFSLGTISPGNTINVTFQTKVDSVPNPNIIYNSSNLVYSYKPDPNGNPLTNTITSNQVQTVINTASFTFTKTVDKKYAVLGDFLVYKCTLLNTGTVDLNNVKFNDEISAYLSFLTGSVYVDGINYLDYNPNTSFNIGTVKPNQSVEILFGTQVKTAPPFGYVVNMGDISYNYKVNPDSPTISESKKSNAVQTKIIDGRLSLTKVASLSYAAVGDTITYSLEISNTGNVPVNNVFFFDSLQSEAAFVSGSVTVNGIKKSDYNPVTGFSLGSLNVGQVIDINFNVTVSKLPSPNTIINSGSASYSYTIDPANQPVSKTSNSNSVTTVINKGSATLTKTVDKKYATVDDTLTYTITANNTGTVPLTKILFKDLIGSSASFVTGSVVIDNVSYPSYNPNTGFNIPDIISAGTSVISFKVIVTSIPNPNQLNNTASMTYTYKINPSGYEYSDSSTSNTVTTYLNQVVITNTKSVDKLYAEVSNTLTYTSVIKNTGNVDATNTNFIDSLASELSFTSGSVTINGTPYTNYDPTIGFTLGTIATNSTVTVVFNVTVASLPYQGHVHNSSTIYYNYKIDPTSPDILSHSNSNTVATTIISGTLTVTKTANREYARLTDTITYNFVVTNTGNTTLSNLLFQDAVQTESSFNAGSIYVNGINKSNYNPNTGFSLDNLPVGSFATISFTVTVNSLPSDGKLYNTGNVNYSYFVDPNKAALTKNITSNKTTVNINNAIVSSTKTVDKSIAKVGDTLNYSVTITNAGNVPAKFVQFTDSIDTNTTFKEGSVSVNGQSKPTFNPNDGFSLDDIAGNSSTTVTFSVTIAKRPSDNLVKNYATIEYSYRVNPADPYINVSINTNRTTTYVAYGELTLTKAVNKTYASVLDTLTYTINITNTGSVNATNLSFKDSDPISTAFVPGTIIVDGIKQSNFDPNTGFSLNDLIPNGTHTVSFDVLVNSLPVSGKVDNTANTTFSYKLTGTDPTATSTAYSNTVTTYINLGKLTLTKAVDKAYATINDTLLYTIVVKNEGNVTCSNISLQDIIQSDATFVTDSVTINGTIKPNLDPNTGFTLDDIAKGASTTVTFNVTVKSLSTDYYIRNTASAKYSYLVDPTKTALSSSITSNTVTTKINIGTLSATKQTSKKYATIDDIITYTTTIINTGNTNAEYVNFRDIIPNGLTFVTDSVQLNGIITPGLNPYQSFTLGTILPGDTVIVKFNTKVTSLPSPNIVTNIANIVFSYKIDPTKDYIVTEKDSNPVTTQINVGKLTLTKTVDKAYAQINDTLTYTINVANTGNVDVQNVIFTDPLPNAASFVAGSVTIDGTSKPDYDPTSGFNIGTIPTLTSITVTFKVTVNSLPEEYTIINLATSTYSYKIDPNDGLYTKSTNSNSVSTIIVYANLSALAVVNLAYATIGDTLSYTINLKNTGNTTVSSLYFLNNLSQGATFTPGTVAIDGVINTNLNPITGFSLPDIISGHTTVITFNAKATTLTTPPIVTDYATFNGVYKVDPNGIDYQVSTTSNTVSTQINVGNLTNIKAVDTMYAKVYDTLTYTNTITNVGNITALNTWFFDNLQAEAQFIAGTVSINNVVYPALNPVNGFTLGDLTVGTVVTVSFEVKITALPVTAQIVNNSNTTFNYKIDPSGNSTTKTISSNNVITNVVKGEITSTKTVDKSIATIGDILTYTINLTNTGNVIASNLLFQDTPSNGASFNTGSVIVNGTQEPTFDPTKGFTLSSLGIGNVTTIQFTATVNAVPDSNKITNQAITTFKFLVDPKGSPVNGSSYSNTTTTNVALGNLTVTKAVDKNFATIGDTLTYTIVIKNTGNIDTSNVEFLDYTPKNTTFVINSVTVNGVSKPGFNPSVGFDLGTMNSGQIITVIYKVKVD</sequence>